<sequence>MRASRPRQYTTQNKDTIVSKVLEQKQTWADLQIITLLDQYKQNQLKMRTLTRKILDYTNLTDLNYKIPHNYLRNRVFVSDLKTKITHNLNAYFTDQKEQQISEVQAKISLSITPIKIREKQVDTEEQSFNSEKEFLAGELAKFKVQLNLIITQNKQLLGELSTKQKAEKVAFLTKKQVASQNQKRLAADRLAKVVEDQLMERFGVLQDQLDGELESIFGEFQNQKWSNLTEQQEESLGAFIVQEQEGELFELFEIIKRCIGVFL</sequence>
<protein>
    <submittedName>
        <fullName evidence="1">Uncharacterized protein</fullName>
    </submittedName>
</protein>
<proteinExistence type="predicted"/>
<reference evidence="1 2" key="1">
    <citation type="journal article" date="2014" name="PLoS Genet.">
        <title>The Genome of Spironucleus salmonicida Highlights a Fish Pathogen Adapted to Fluctuating Environments.</title>
        <authorList>
            <person name="Xu F."/>
            <person name="Jerlstrom-Hultqvist J."/>
            <person name="Einarsson E."/>
            <person name="Astvaldsson A."/>
            <person name="Svard S.G."/>
            <person name="Andersson J.O."/>
        </authorList>
    </citation>
    <scope>NUCLEOTIDE SEQUENCE [LARGE SCALE GENOMIC DNA]</scope>
    <source>
        <strain evidence="1 2">ATCC 50377</strain>
    </source>
</reference>
<evidence type="ECO:0000313" key="2">
    <source>
        <dbReference type="Proteomes" id="UP000018208"/>
    </source>
</evidence>
<dbReference type="Proteomes" id="UP000018208">
    <property type="component" value="Unassembled WGS sequence"/>
</dbReference>
<evidence type="ECO:0000313" key="1">
    <source>
        <dbReference type="EMBL" id="KAH0572334.1"/>
    </source>
</evidence>
<keyword evidence="2" id="KW-1185">Reference proteome</keyword>
<dbReference type="AlphaFoldDB" id="A0A9P8LQG6"/>
<comment type="caution">
    <text evidence="1">The sequence shown here is derived from an EMBL/GenBank/DDBJ whole genome shotgun (WGS) entry which is preliminary data.</text>
</comment>
<dbReference type="KEGG" id="ssao:94300567"/>
<organism evidence="1 2">
    <name type="scientific">Spironucleus salmonicida</name>
    <dbReference type="NCBI Taxonomy" id="348837"/>
    <lineage>
        <taxon>Eukaryota</taxon>
        <taxon>Metamonada</taxon>
        <taxon>Diplomonadida</taxon>
        <taxon>Hexamitidae</taxon>
        <taxon>Hexamitinae</taxon>
        <taxon>Spironucleus</taxon>
    </lineage>
</organism>
<gene>
    <name evidence="1" type="ORF">SS50377_26544</name>
</gene>
<dbReference type="EMBL" id="AUWU02000006">
    <property type="protein sequence ID" value="KAH0572334.1"/>
    <property type="molecule type" value="Genomic_DNA"/>
</dbReference>
<accession>A0A9P8LQG6</accession>
<dbReference type="GeneID" id="94300567"/>
<name>A0A9P8LQG6_9EUKA</name>
<dbReference type="RefSeq" id="XP_067763107.1">
    <property type="nucleotide sequence ID" value="XM_067910351.1"/>
</dbReference>